<proteinExistence type="predicted"/>
<accession>A0ABX1EU26</accession>
<sequence length="859" mass="91952">MSEHTGSPKAGATDPFAPLKANGVAHYPKPRQDAKETWEPTLTPLPVEAPQPADLFHPGFGKAVACWPYRDAEGGLLFVVARFERREGDKLKKDVTPFCHGRRVWIDSKGAQQDRTGWHMKAPPAPRPLYGLQHLAARPKAPVLLVEGEKAADAAAKLFPEHVVIASQGGSNAASRADWSPLTGRAVTCWPDRDEPGLAYANAAAEHARPRGGARAKSFRIVEVPRDWPEGWDLADPLPVGVSPELLAELLSEAQDADPPQLPPNFIFKSTGLWYDPGASLDEEVPAERTMIAAPFEVVGEANDGAGQNWGLVIRWKDRDDRHHQWSVPKRLIHADGNRIAEELEEAGLHCNPSSKARSLLKQFIGGVRSKRRRICVDRTGWHLASGKSVFILPGGEAYGPAASSVILQTDHAGTDGAFLAAGSLADWQEHVGRLAAGNSRLVVAICTALATPLLDIVGGDSGGLHIVGDSQTGKSTTLYVAGSVWGKGARGAQVRQWRATANGLESAASETSDTVLILDEMGQASSNDVADTIYMLANGSGKLRAGREGGARKSRTWRTMFLSTGEVTLGAKMAEAGRKLMAGLEVRLVNLPADAGAGMGVFQQLHNHSKPGDLAKALQAAAKTHYGTAGRSFLTHLVRARVTDARGLEARVKTAQAGFARKHVPEDAAGQVRSVADRFALIGAAGELGIEWGVLPWSKGEAMAAAGACFRTWLGERGGAGATEDQQAIAQVQAFLEAHGESRFTPLVRRAENGDVTPPNPEQHRTQNRAGWRRRPNGSADEWEYLILPQAWTQEVCKGMDPKRVVAVLRAAGLLLGASSRAAADLVKIPGEGPIRCYRVSGAILGIREEPGEDEIES</sequence>
<feature type="region of interest" description="Disordered" evidence="1">
    <location>
        <begin position="752"/>
        <end position="776"/>
    </location>
</feature>
<dbReference type="InterPro" id="IPR034154">
    <property type="entry name" value="TOPRIM_DnaG/twinkle"/>
</dbReference>
<comment type="caution">
    <text evidence="4">The sequence shown here is derived from an EMBL/GenBank/DDBJ whole genome shotgun (WGS) entry which is preliminary data.</text>
</comment>
<dbReference type="InterPro" id="IPR045951">
    <property type="entry name" value="DUF6371"/>
</dbReference>
<feature type="domain" description="DUF927" evidence="2">
    <location>
        <begin position="266"/>
        <end position="556"/>
    </location>
</feature>
<feature type="region of interest" description="Disordered" evidence="1">
    <location>
        <begin position="1"/>
        <end position="37"/>
    </location>
</feature>
<evidence type="ECO:0000259" key="3">
    <source>
        <dbReference type="Pfam" id="PF19898"/>
    </source>
</evidence>
<dbReference type="EMBL" id="JAAVTX010000001">
    <property type="protein sequence ID" value="NKE43557.1"/>
    <property type="molecule type" value="Genomic_DNA"/>
</dbReference>
<evidence type="ECO:0000313" key="5">
    <source>
        <dbReference type="Proteomes" id="UP000765160"/>
    </source>
</evidence>
<name>A0ABX1EU26_9PROT</name>
<dbReference type="Pfam" id="PF19898">
    <property type="entry name" value="DUF6371"/>
    <property type="match status" value="1"/>
</dbReference>
<evidence type="ECO:0000256" key="1">
    <source>
        <dbReference type="SAM" id="MobiDB-lite"/>
    </source>
</evidence>
<protein>
    <submittedName>
        <fullName evidence="4">DUF927 domain-containing protein</fullName>
    </submittedName>
</protein>
<gene>
    <name evidence="4" type="ORF">HB662_02130</name>
</gene>
<organism evidence="4 5">
    <name type="scientific">Falsiroseomonas frigidaquae</name>
    <dbReference type="NCBI Taxonomy" id="487318"/>
    <lineage>
        <taxon>Bacteria</taxon>
        <taxon>Pseudomonadati</taxon>
        <taxon>Pseudomonadota</taxon>
        <taxon>Alphaproteobacteria</taxon>
        <taxon>Acetobacterales</taxon>
        <taxon>Roseomonadaceae</taxon>
        <taxon>Falsiroseomonas</taxon>
    </lineage>
</organism>
<dbReference type="CDD" id="cd01029">
    <property type="entry name" value="TOPRIM_primases"/>
    <property type="match status" value="1"/>
</dbReference>
<dbReference type="InterPro" id="IPR009270">
    <property type="entry name" value="DUF927"/>
</dbReference>
<reference evidence="4 5" key="1">
    <citation type="submission" date="2020-03" db="EMBL/GenBank/DDBJ databases">
        <title>Roseomonas selenitidurans sp. nov. isolated from soil.</title>
        <authorList>
            <person name="Liu H."/>
        </authorList>
    </citation>
    <scope>NUCLEOTIDE SEQUENCE [LARGE SCALE GENOMIC DNA]</scope>
    <source>
        <strain evidence="4 5">JCM 15073</strain>
    </source>
</reference>
<evidence type="ECO:0000259" key="2">
    <source>
        <dbReference type="Pfam" id="PF06048"/>
    </source>
</evidence>
<keyword evidence="5" id="KW-1185">Reference proteome</keyword>
<evidence type="ECO:0000313" key="4">
    <source>
        <dbReference type="EMBL" id="NKE43557.1"/>
    </source>
</evidence>
<feature type="domain" description="DUF6371" evidence="3">
    <location>
        <begin position="126"/>
        <end position="192"/>
    </location>
</feature>
<dbReference type="Pfam" id="PF06048">
    <property type="entry name" value="DUF927"/>
    <property type="match status" value="1"/>
</dbReference>
<dbReference type="RefSeq" id="WP_168046649.1">
    <property type="nucleotide sequence ID" value="NZ_JAATJR010000001.1"/>
</dbReference>
<dbReference type="Proteomes" id="UP000765160">
    <property type="component" value="Unassembled WGS sequence"/>
</dbReference>